<keyword evidence="3" id="KW-1185">Reference proteome</keyword>
<comment type="similarity">
    <text evidence="1">Belongs to the ComF/GntX family.</text>
</comment>
<accession>A0A1G9CPV7</accession>
<dbReference type="InterPro" id="IPR029057">
    <property type="entry name" value="PRTase-like"/>
</dbReference>
<evidence type="ECO:0000313" key="3">
    <source>
        <dbReference type="Proteomes" id="UP000198629"/>
    </source>
</evidence>
<dbReference type="InterPro" id="IPR051910">
    <property type="entry name" value="ComF/GntX_DNA_util-trans"/>
</dbReference>
<protein>
    <recommendedName>
        <fullName evidence="4">ComF family protein</fullName>
    </recommendedName>
</protein>
<proteinExistence type="inferred from homology"/>
<dbReference type="Proteomes" id="UP000198629">
    <property type="component" value="Unassembled WGS sequence"/>
</dbReference>
<dbReference type="SUPFAM" id="SSF53271">
    <property type="entry name" value="PRTase-like"/>
    <property type="match status" value="1"/>
</dbReference>
<evidence type="ECO:0008006" key="4">
    <source>
        <dbReference type="Google" id="ProtNLM"/>
    </source>
</evidence>
<dbReference type="Gene3D" id="3.40.50.2020">
    <property type="match status" value="1"/>
</dbReference>
<name>A0A1G9CPV7_9PROT</name>
<dbReference type="RefSeq" id="WP_091471592.1">
    <property type="nucleotide sequence ID" value="NZ_FNFX01000003.1"/>
</dbReference>
<dbReference type="EMBL" id="FNFX01000003">
    <property type="protein sequence ID" value="SDK53616.1"/>
    <property type="molecule type" value="Genomic_DNA"/>
</dbReference>
<evidence type="ECO:0000256" key="1">
    <source>
        <dbReference type="ARBA" id="ARBA00008007"/>
    </source>
</evidence>
<reference evidence="3" key="1">
    <citation type="submission" date="2016-10" db="EMBL/GenBank/DDBJ databases">
        <authorList>
            <person name="Varghese N."/>
            <person name="Submissions S."/>
        </authorList>
    </citation>
    <scope>NUCLEOTIDE SEQUENCE [LARGE SCALE GENOMIC DNA]</scope>
    <source>
        <strain evidence="3">CBMB127</strain>
    </source>
</reference>
<dbReference type="CDD" id="cd06223">
    <property type="entry name" value="PRTases_typeI"/>
    <property type="match status" value="1"/>
</dbReference>
<gene>
    <name evidence="2" type="ORF">SAMN05192566_1565</name>
</gene>
<dbReference type="PANTHER" id="PTHR47505:SF1">
    <property type="entry name" value="DNA UTILIZATION PROTEIN YHGH"/>
    <property type="match status" value="1"/>
</dbReference>
<dbReference type="OrthoDB" id="9779910at2"/>
<dbReference type="AlphaFoldDB" id="A0A1G9CPV7"/>
<dbReference type="InterPro" id="IPR000836">
    <property type="entry name" value="PRTase_dom"/>
</dbReference>
<sequence>MDVNVKDIPGEWDLGYSLDWQTLSSIPIGHNAYGYMQYETTRPPIGEALFQLKYRSDYSQIPLIAAQMATTLAERFQNTSLVIPMPASRVRARQPVAEIAREYARIMGLPCIENLLVKTTPTAALKDMRTKEEREAALLNAFTCNNVLVEGTHNVLIIDDLYDTGASLEAATRVLRSYPRVGQIYVATVTRR</sequence>
<evidence type="ECO:0000313" key="2">
    <source>
        <dbReference type="EMBL" id="SDK53616.1"/>
    </source>
</evidence>
<dbReference type="PANTHER" id="PTHR47505">
    <property type="entry name" value="DNA UTILIZATION PROTEIN YHGH"/>
    <property type="match status" value="1"/>
</dbReference>
<dbReference type="STRING" id="492660.SAMN05192566_1565"/>
<organism evidence="2 3">
    <name type="scientific">Methylophilus rhizosphaerae</name>
    <dbReference type="NCBI Taxonomy" id="492660"/>
    <lineage>
        <taxon>Bacteria</taxon>
        <taxon>Pseudomonadati</taxon>
        <taxon>Pseudomonadota</taxon>
        <taxon>Betaproteobacteria</taxon>
        <taxon>Nitrosomonadales</taxon>
        <taxon>Methylophilaceae</taxon>
        <taxon>Methylophilus</taxon>
    </lineage>
</organism>